<keyword evidence="3" id="KW-0472">Membrane</keyword>
<evidence type="ECO:0008006" key="6">
    <source>
        <dbReference type="Google" id="ProtNLM"/>
    </source>
</evidence>
<feature type="compositionally biased region" description="Basic residues" evidence="2">
    <location>
        <begin position="62"/>
        <end position="71"/>
    </location>
</feature>
<evidence type="ECO:0000256" key="2">
    <source>
        <dbReference type="SAM" id="MobiDB-lite"/>
    </source>
</evidence>
<feature type="region of interest" description="Disordered" evidence="2">
    <location>
        <begin position="1"/>
        <end position="71"/>
    </location>
</feature>
<keyword evidence="5" id="KW-1185">Reference proteome</keyword>
<proteinExistence type="predicted"/>
<keyword evidence="3" id="KW-0812">Transmembrane</keyword>
<gene>
    <name evidence="4" type="ORF">GCM10025870_04240</name>
</gene>
<protein>
    <recommendedName>
        <fullName evidence="6">Lytic transglycosylase domain-containing protein</fullName>
    </recommendedName>
</protein>
<evidence type="ECO:0000256" key="3">
    <source>
        <dbReference type="SAM" id="Phobius"/>
    </source>
</evidence>
<dbReference type="SUPFAM" id="SSF53955">
    <property type="entry name" value="Lysozyme-like"/>
    <property type="match status" value="1"/>
</dbReference>
<feature type="compositionally biased region" description="Basic and acidic residues" evidence="2">
    <location>
        <begin position="1"/>
        <end position="10"/>
    </location>
</feature>
<dbReference type="InterPro" id="IPR023346">
    <property type="entry name" value="Lysozyme-like_dom_sf"/>
</dbReference>
<dbReference type="EMBL" id="AP027734">
    <property type="protein sequence ID" value="BDZ53351.1"/>
    <property type="molecule type" value="Genomic_DNA"/>
</dbReference>
<dbReference type="PROSITE" id="PS51318">
    <property type="entry name" value="TAT"/>
    <property type="match status" value="1"/>
</dbReference>
<reference evidence="5" key="1">
    <citation type="journal article" date="2019" name="Int. J. Syst. Evol. Microbiol.">
        <title>The Global Catalogue of Microorganisms (GCM) 10K type strain sequencing project: providing services to taxonomists for standard genome sequencing and annotation.</title>
        <authorList>
            <consortium name="The Broad Institute Genomics Platform"/>
            <consortium name="The Broad Institute Genome Sequencing Center for Infectious Disease"/>
            <person name="Wu L."/>
            <person name="Ma J."/>
        </authorList>
    </citation>
    <scope>NUCLEOTIDE SEQUENCE [LARGE SCALE GENOMIC DNA]</scope>
    <source>
        <strain evidence="5">NBRC 109019</strain>
    </source>
</reference>
<feature type="coiled-coil region" evidence="1">
    <location>
        <begin position="173"/>
        <end position="217"/>
    </location>
</feature>
<name>A0ABM8GXY0_9MICO</name>
<keyword evidence="1" id="KW-0175">Coiled coil</keyword>
<evidence type="ECO:0000313" key="4">
    <source>
        <dbReference type="EMBL" id="BDZ53351.1"/>
    </source>
</evidence>
<dbReference type="Proteomes" id="UP001321477">
    <property type="component" value="Chromosome"/>
</dbReference>
<evidence type="ECO:0000313" key="5">
    <source>
        <dbReference type="Proteomes" id="UP001321477"/>
    </source>
</evidence>
<dbReference type="Gene3D" id="1.10.530.10">
    <property type="match status" value="1"/>
</dbReference>
<dbReference type="InterPro" id="IPR006311">
    <property type="entry name" value="TAT_signal"/>
</dbReference>
<evidence type="ECO:0000256" key="1">
    <source>
        <dbReference type="SAM" id="Coils"/>
    </source>
</evidence>
<keyword evidence="3" id="KW-1133">Transmembrane helix</keyword>
<feature type="transmembrane region" description="Helical" evidence="3">
    <location>
        <begin position="74"/>
        <end position="94"/>
    </location>
</feature>
<accession>A0ABM8GXY0</accession>
<organism evidence="4 5">
    <name type="scientific">Agromyces marinus</name>
    <dbReference type="NCBI Taxonomy" id="1389020"/>
    <lineage>
        <taxon>Bacteria</taxon>
        <taxon>Bacillati</taxon>
        <taxon>Actinomycetota</taxon>
        <taxon>Actinomycetes</taxon>
        <taxon>Micrococcales</taxon>
        <taxon>Microbacteriaceae</taxon>
        <taxon>Agromyces</taxon>
    </lineage>
</organism>
<sequence>MQKRRAEWGTRARQPPARVMPSPSSEGPRPFFRAPPPMHSSTPTTPAQPADAPVRTDAATRRGARRSRASRRRMLLGAGALVAIGAVAGTGLTVNQALAAQRVAETSALTESTGLAGEQLGAYAGIAQAKVHAEAQDTLTLATDTLAEVEGKIDATGLASSVASLGEFETLPLDDVRDRVASTRSEIDEAAASAAAYDKALAERKAAERRAAELARANTPEGAKATARSLAASQYGWGEGQFGCLVNLWNKESGWNYQATNPSSGAYGIVQAWPAEKLATAGADWKTNATTQIKWGLDYISRGYGSPCAAWGHSQSVNWY</sequence>
<feature type="compositionally biased region" description="Low complexity" evidence="2">
    <location>
        <begin position="39"/>
        <end position="57"/>
    </location>
</feature>